<comment type="caution">
    <text evidence="6">The sequence shown here is derived from an EMBL/GenBank/DDBJ whole genome shotgun (WGS) entry which is preliminary data.</text>
</comment>
<dbReference type="OrthoDB" id="9813967at2"/>
<dbReference type="Proteomes" id="UP000249590">
    <property type="component" value="Unassembled WGS sequence"/>
</dbReference>
<dbReference type="SUPFAM" id="SSF111369">
    <property type="entry name" value="HlyD-like secretion proteins"/>
    <property type="match status" value="1"/>
</dbReference>
<sequence length="361" mass="37728">MTGLLLRLAVIGIAALGLAACMDETEREAGPGRIVRVETVTASDLGDVATITGDIQAEQEVARAFRIAGRLTDRPVNVGDAVEAGDLIARLDPQQEEAGLSAAIAAVVAAQGEVATAQNVYDRHAELLRRGFTTRARYDETLKVLRLAEAGLRDAEAQREVAEDRLAFTEIVADTDGVVTARGAEPGEVVAAGQMVVRIARDDGRDAVFDVPARLVHALAQADTLNVRLADDRNVTATGRVRVIAPEADPTTGTFEVRVGLDHPPASMLLGGSVVGEIELQSAVVVSIPASALTRGHGLPAVWTVEPETSTAALRPIEILSFAPSSVIVASGLNPSDVIVTAGTQALHPGQRLVPLPPNTN</sequence>
<dbReference type="PANTHER" id="PTHR30469:SF38">
    <property type="entry name" value="HLYD FAMILY SECRETION PROTEIN"/>
    <property type="match status" value="1"/>
</dbReference>
<dbReference type="PANTHER" id="PTHR30469">
    <property type="entry name" value="MULTIDRUG RESISTANCE PROTEIN MDTA"/>
    <property type="match status" value="1"/>
</dbReference>
<dbReference type="GO" id="GO:1990281">
    <property type="term" value="C:efflux pump complex"/>
    <property type="evidence" value="ECO:0007669"/>
    <property type="project" value="TreeGrafter"/>
</dbReference>
<keyword evidence="7" id="KW-1185">Reference proteome</keyword>
<dbReference type="PROSITE" id="PS51257">
    <property type="entry name" value="PROKAR_LIPOPROTEIN"/>
    <property type="match status" value="1"/>
</dbReference>
<keyword evidence="2" id="KW-0175">Coiled coil</keyword>
<evidence type="ECO:0000256" key="3">
    <source>
        <dbReference type="SAM" id="SignalP"/>
    </source>
</evidence>
<dbReference type="Pfam" id="PF25954">
    <property type="entry name" value="Beta-barrel_RND_2"/>
    <property type="match status" value="1"/>
</dbReference>
<dbReference type="Gene3D" id="2.40.50.100">
    <property type="match status" value="1"/>
</dbReference>
<dbReference type="InterPro" id="IPR058625">
    <property type="entry name" value="MdtA-like_BSH"/>
</dbReference>
<dbReference type="AlphaFoldDB" id="A0A8B2NWR7"/>
<feature type="coiled-coil region" evidence="2">
    <location>
        <begin position="145"/>
        <end position="172"/>
    </location>
</feature>
<accession>A0A8B2NWR7</accession>
<proteinExistence type="inferred from homology"/>
<evidence type="ECO:0000259" key="4">
    <source>
        <dbReference type="Pfam" id="PF25917"/>
    </source>
</evidence>
<evidence type="ECO:0000259" key="5">
    <source>
        <dbReference type="Pfam" id="PF25954"/>
    </source>
</evidence>
<evidence type="ECO:0000256" key="2">
    <source>
        <dbReference type="SAM" id="Coils"/>
    </source>
</evidence>
<dbReference type="InterPro" id="IPR058792">
    <property type="entry name" value="Beta-barrel_RND_2"/>
</dbReference>
<dbReference type="Gene3D" id="2.40.30.170">
    <property type="match status" value="1"/>
</dbReference>
<dbReference type="EMBL" id="QHHQ01000002">
    <property type="protein sequence ID" value="RAI01974.1"/>
    <property type="molecule type" value="Genomic_DNA"/>
</dbReference>
<feature type="chain" id="PRO_5032862687" evidence="3">
    <location>
        <begin position="20"/>
        <end position="361"/>
    </location>
</feature>
<feature type="signal peptide" evidence="3">
    <location>
        <begin position="1"/>
        <end position="19"/>
    </location>
</feature>
<evidence type="ECO:0000256" key="1">
    <source>
        <dbReference type="ARBA" id="ARBA00009477"/>
    </source>
</evidence>
<organism evidence="6 7">
    <name type="scientific">Acuticoccus sediminis</name>
    <dbReference type="NCBI Taxonomy" id="2184697"/>
    <lineage>
        <taxon>Bacteria</taxon>
        <taxon>Pseudomonadati</taxon>
        <taxon>Pseudomonadota</taxon>
        <taxon>Alphaproteobacteria</taxon>
        <taxon>Hyphomicrobiales</taxon>
        <taxon>Amorphaceae</taxon>
        <taxon>Acuticoccus</taxon>
    </lineage>
</organism>
<evidence type="ECO:0000313" key="6">
    <source>
        <dbReference type="EMBL" id="RAI01974.1"/>
    </source>
</evidence>
<dbReference type="RefSeq" id="WP_111345226.1">
    <property type="nucleotide sequence ID" value="NZ_QHHQ01000002.1"/>
</dbReference>
<dbReference type="GO" id="GO:0015562">
    <property type="term" value="F:efflux transmembrane transporter activity"/>
    <property type="evidence" value="ECO:0007669"/>
    <property type="project" value="TreeGrafter"/>
</dbReference>
<protein>
    <submittedName>
        <fullName evidence="6">Efflux transporter periplasmic adaptor subunit</fullName>
    </submittedName>
</protein>
<dbReference type="NCBIfam" id="TIGR01730">
    <property type="entry name" value="RND_mfp"/>
    <property type="match status" value="1"/>
</dbReference>
<dbReference type="Gene3D" id="1.10.287.470">
    <property type="entry name" value="Helix hairpin bin"/>
    <property type="match status" value="1"/>
</dbReference>
<feature type="domain" description="CusB-like beta-barrel" evidence="5">
    <location>
        <begin position="209"/>
        <end position="266"/>
    </location>
</feature>
<keyword evidence="3" id="KW-0732">Signal</keyword>
<dbReference type="Pfam" id="PF25917">
    <property type="entry name" value="BSH_RND"/>
    <property type="match status" value="1"/>
</dbReference>
<reference evidence="6 7" key="1">
    <citation type="submission" date="2018-05" db="EMBL/GenBank/DDBJ databases">
        <title>Acuticoccus sediminis sp. nov., isolated from deep-sea sediment of Indian Ocean.</title>
        <authorList>
            <person name="Liu X."/>
            <person name="Lai Q."/>
            <person name="Du Y."/>
            <person name="Sun F."/>
            <person name="Zhang X."/>
            <person name="Wang S."/>
            <person name="Shao Z."/>
        </authorList>
    </citation>
    <scope>NUCLEOTIDE SEQUENCE [LARGE SCALE GENOMIC DNA]</scope>
    <source>
        <strain evidence="6 7">PTG4-2</strain>
    </source>
</reference>
<name>A0A8B2NWR7_9HYPH</name>
<feature type="domain" description="Multidrug resistance protein MdtA-like barrel-sandwich hybrid" evidence="4">
    <location>
        <begin position="66"/>
        <end position="195"/>
    </location>
</feature>
<comment type="similarity">
    <text evidence="1">Belongs to the membrane fusion protein (MFP) (TC 8.A.1) family.</text>
</comment>
<gene>
    <name evidence="6" type="ORF">DLJ53_11340</name>
</gene>
<evidence type="ECO:0000313" key="7">
    <source>
        <dbReference type="Proteomes" id="UP000249590"/>
    </source>
</evidence>
<dbReference type="InterPro" id="IPR006143">
    <property type="entry name" value="RND_pump_MFP"/>
</dbReference>
<dbReference type="Gene3D" id="2.40.420.20">
    <property type="match status" value="1"/>
</dbReference>